<sequence length="770" mass="84402">RGGGGKMDAQRVMCGDPIGNLDVNPIFTLGIEVSCLLVVSHIFQLILKPLGQTGPIAQILGGLVLGRSGLSRFQSIKRYFLQDELADYHELVALLSRMMVMFVIGLGTDVPHMVHMFRPATSIAFGGIILCSIFALAVFPFVYEETESHGDKFTFTILLMLSLSNAASPMVIRFVTELKFATADVGRLAMTAVLINDISCLLVLGVITAFTVNEIGKRIGMGISAALTLVVLIFINKHLSGWLNQRNRNQKYLKNAEIFFLLSLITFSASVVELYGFDSSVACFLLGLMFPRRGKTARTMMHKLASSVSTFVLPIYFGYLGFKADVTQVKGFLIIMVVIIMLLSIGGKIVGTLMACRRLLLPLGEGVVFAFLLCMKGNIDLLIVRLAQTSQVSPIVAFIVGRDRKCFGYIPMPLELQGTESELRILACVHSPRYVSCMFGLIAASCGSTNATTASYLLHLIELRESREPKNLMYHQQEDDLSDDEYYAGNDVVEITDAVDVFTTETGILIHPMKEVTTFGSMYEEVCNRAEDIHASIILLPFHKHQRIDGKMETAKEGVRITNQKVLRHAPCSVGILVERGLPGESSVPTAETIRDIAVLFFGGPDDHEALAYGIHLGTHPFVNLTIIRFSPASSRDPDLGSVMSSTINEDILLSTSCNETEGELDSAFLADFYNRYVTTGQMGYVEKFANDGSETVMALRDIGDMYSLFIVGKGGRGFSPLTTGMSDWEECPEIGTVGDILASSDLDVTGSILVIQQHRNIKIMVSNND</sequence>
<comment type="caution">
    <text evidence="14">The sequence shown here is derived from an EMBL/GenBank/DDBJ whole genome shotgun (WGS) entry which is preliminary data.</text>
</comment>
<evidence type="ECO:0000256" key="5">
    <source>
        <dbReference type="ARBA" id="ARBA00022958"/>
    </source>
</evidence>
<evidence type="ECO:0000256" key="6">
    <source>
        <dbReference type="ARBA" id="ARBA00022989"/>
    </source>
</evidence>
<comment type="subcellular location">
    <subcellularLocation>
        <location evidence="1">Membrane</location>
        <topology evidence="1">Multi-pass membrane protein</topology>
    </subcellularLocation>
</comment>
<feature type="transmembrane region" description="Helical" evidence="10">
    <location>
        <begin position="219"/>
        <end position="239"/>
    </location>
</feature>
<reference evidence="14 15" key="1">
    <citation type="submission" date="2023-12" db="EMBL/GenBank/DDBJ databases">
        <title>A high-quality genome assembly for Dillenia turbinata (Dilleniales).</title>
        <authorList>
            <person name="Chanderbali A."/>
        </authorList>
    </citation>
    <scope>NUCLEOTIDE SEQUENCE [LARGE SCALE GENOMIC DNA]</scope>
    <source>
        <strain evidence="14">LSX21</strain>
        <tissue evidence="14">Leaf</tissue>
    </source>
</reference>
<dbReference type="GO" id="GO:0006885">
    <property type="term" value="P:regulation of pH"/>
    <property type="evidence" value="ECO:0007669"/>
    <property type="project" value="TreeGrafter"/>
</dbReference>
<evidence type="ECO:0000256" key="4">
    <source>
        <dbReference type="ARBA" id="ARBA00022692"/>
    </source>
</evidence>
<accession>A0AAN8Z2W6</accession>
<dbReference type="EMBL" id="JBAMMX010000018">
    <property type="protein sequence ID" value="KAK6922532.1"/>
    <property type="molecule type" value="Genomic_DNA"/>
</dbReference>
<evidence type="ECO:0000256" key="9">
    <source>
        <dbReference type="ARBA" id="ARBA00038341"/>
    </source>
</evidence>
<dbReference type="Pfam" id="PF23256">
    <property type="entry name" value="CHX17_2nd"/>
    <property type="match status" value="1"/>
</dbReference>
<dbReference type="InterPro" id="IPR057291">
    <property type="entry name" value="CHX17_2nd"/>
</dbReference>
<feature type="transmembrane region" description="Helical" evidence="10">
    <location>
        <begin position="188"/>
        <end position="212"/>
    </location>
</feature>
<keyword evidence="5" id="KW-0630">Potassium</keyword>
<evidence type="ECO:0000256" key="7">
    <source>
        <dbReference type="ARBA" id="ARBA00023065"/>
    </source>
</evidence>
<evidence type="ECO:0000256" key="3">
    <source>
        <dbReference type="ARBA" id="ARBA00022538"/>
    </source>
</evidence>
<proteinExistence type="inferred from homology"/>
<dbReference type="Pfam" id="PF23259">
    <property type="entry name" value="CHX17_C"/>
    <property type="match status" value="1"/>
</dbReference>
<keyword evidence="2" id="KW-0813">Transport</keyword>
<evidence type="ECO:0000313" key="15">
    <source>
        <dbReference type="Proteomes" id="UP001370490"/>
    </source>
</evidence>
<dbReference type="AlphaFoldDB" id="A0AAN8Z2W6"/>
<evidence type="ECO:0000256" key="10">
    <source>
        <dbReference type="SAM" id="Phobius"/>
    </source>
</evidence>
<keyword evidence="3" id="KW-0633">Potassium transport</keyword>
<dbReference type="Proteomes" id="UP001370490">
    <property type="component" value="Unassembled WGS sequence"/>
</dbReference>
<feature type="transmembrane region" description="Helical" evidence="10">
    <location>
        <begin position="300"/>
        <end position="319"/>
    </location>
</feature>
<feature type="domain" description="Cation/H(+) antiporter central" evidence="12">
    <location>
        <begin position="456"/>
        <end position="588"/>
    </location>
</feature>
<evidence type="ECO:0000313" key="14">
    <source>
        <dbReference type="EMBL" id="KAK6922532.1"/>
    </source>
</evidence>
<dbReference type="InterPro" id="IPR057290">
    <property type="entry name" value="CHX17_C"/>
</dbReference>
<feature type="domain" description="Cation/H+ exchanger transmembrane" evidence="11">
    <location>
        <begin position="39"/>
        <end position="391"/>
    </location>
</feature>
<keyword evidence="6 10" id="KW-1133">Transmembrane helix</keyword>
<feature type="transmembrane region" description="Helical" evidence="10">
    <location>
        <begin position="155"/>
        <end position="176"/>
    </location>
</feature>
<keyword evidence="15" id="KW-1185">Reference proteome</keyword>
<evidence type="ECO:0000256" key="1">
    <source>
        <dbReference type="ARBA" id="ARBA00004141"/>
    </source>
</evidence>
<dbReference type="GO" id="GO:0006813">
    <property type="term" value="P:potassium ion transport"/>
    <property type="evidence" value="ECO:0007669"/>
    <property type="project" value="UniProtKB-KW"/>
</dbReference>
<comment type="similarity">
    <text evidence="9">Belongs to the monovalent cation:proton antiporter 2 (CPA2) transporter (TC 2.A.37) family. CHX (TC 2.A.37.4) subfamily.</text>
</comment>
<dbReference type="InterPro" id="IPR038770">
    <property type="entry name" value="Na+/solute_symporter_sf"/>
</dbReference>
<gene>
    <name evidence="14" type="ORF">RJ641_010836</name>
</gene>
<feature type="non-terminal residue" evidence="14">
    <location>
        <position position="1"/>
    </location>
</feature>
<dbReference type="GO" id="GO:0012505">
    <property type="term" value="C:endomembrane system"/>
    <property type="evidence" value="ECO:0007669"/>
    <property type="project" value="TreeGrafter"/>
</dbReference>
<dbReference type="GO" id="GO:1902600">
    <property type="term" value="P:proton transmembrane transport"/>
    <property type="evidence" value="ECO:0007669"/>
    <property type="project" value="InterPro"/>
</dbReference>
<keyword evidence="7" id="KW-0406">Ion transport</keyword>
<keyword evidence="4 10" id="KW-0812">Transmembrane</keyword>
<dbReference type="PANTHER" id="PTHR32468">
    <property type="entry name" value="CATION/H + ANTIPORTER"/>
    <property type="match status" value="1"/>
</dbReference>
<feature type="transmembrane region" description="Helical" evidence="10">
    <location>
        <begin position="259"/>
        <end position="288"/>
    </location>
</feature>
<name>A0AAN8Z2W6_9MAGN</name>
<evidence type="ECO:0000259" key="11">
    <source>
        <dbReference type="Pfam" id="PF00999"/>
    </source>
</evidence>
<dbReference type="PANTHER" id="PTHR32468:SF18">
    <property type="entry name" value="CATION_H(+) ANTIPORTER 1"/>
    <property type="match status" value="1"/>
</dbReference>
<feature type="transmembrane region" description="Helical" evidence="10">
    <location>
        <begin position="120"/>
        <end position="143"/>
    </location>
</feature>
<dbReference type="GO" id="GO:0016020">
    <property type="term" value="C:membrane"/>
    <property type="evidence" value="ECO:0007669"/>
    <property type="project" value="UniProtKB-SubCell"/>
</dbReference>
<protein>
    <submittedName>
        <fullName evidence="14">Cation/H+ exchanger</fullName>
    </submittedName>
</protein>
<evidence type="ECO:0000256" key="8">
    <source>
        <dbReference type="ARBA" id="ARBA00023136"/>
    </source>
</evidence>
<feature type="transmembrane region" description="Helical" evidence="10">
    <location>
        <begin position="331"/>
        <end position="355"/>
    </location>
</feature>
<evidence type="ECO:0000256" key="2">
    <source>
        <dbReference type="ARBA" id="ARBA00022448"/>
    </source>
</evidence>
<organism evidence="14 15">
    <name type="scientific">Dillenia turbinata</name>
    <dbReference type="NCBI Taxonomy" id="194707"/>
    <lineage>
        <taxon>Eukaryota</taxon>
        <taxon>Viridiplantae</taxon>
        <taxon>Streptophyta</taxon>
        <taxon>Embryophyta</taxon>
        <taxon>Tracheophyta</taxon>
        <taxon>Spermatophyta</taxon>
        <taxon>Magnoliopsida</taxon>
        <taxon>eudicotyledons</taxon>
        <taxon>Gunneridae</taxon>
        <taxon>Pentapetalae</taxon>
        <taxon>Dilleniales</taxon>
        <taxon>Dilleniaceae</taxon>
        <taxon>Dillenia</taxon>
    </lineage>
</organism>
<feature type="domain" description="Cation/H(+) antiporter C-terminal" evidence="13">
    <location>
        <begin position="597"/>
        <end position="759"/>
    </location>
</feature>
<keyword evidence="8 10" id="KW-0472">Membrane</keyword>
<evidence type="ECO:0000259" key="13">
    <source>
        <dbReference type="Pfam" id="PF23259"/>
    </source>
</evidence>
<dbReference type="Pfam" id="PF00999">
    <property type="entry name" value="Na_H_Exchanger"/>
    <property type="match status" value="1"/>
</dbReference>
<dbReference type="Gene3D" id="1.20.1530.20">
    <property type="match status" value="1"/>
</dbReference>
<dbReference type="InterPro" id="IPR050794">
    <property type="entry name" value="CPA2_transporter"/>
</dbReference>
<dbReference type="InterPro" id="IPR006153">
    <property type="entry name" value="Cation/H_exchanger_TM"/>
</dbReference>
<evidence type="ECO:0000259" key="12">
    <source>
        <dbReference type="Pfam" id="PF23256"/>
    </source>
</evidence>
<dbReference type="GO" id="GO:0015297">
    <property type="term" value="F:antiporter activity"/>
    <property type="evidence" value="ECO:0007669"/>
    <property type="project" value="InterPro"/>
</dbReference>